<proteinExistence type="predicted"/>
<dbReference type="OrthoDB" id="5145637at2"/>
<organism evidence="2 3">
    <name type="scientific">Trinickia terrae</name>
    <dbReference type="NCBI Taxonomy" id="2571161"/>
    <lineage>
        <taxon>Bacteria</taxon>
        <taxon>Pseudomonadati</taxon>
        <taxon>Pseudomonadota</taxon>
        <taxon>Betaproteobacteria</taxon>
        <taxon>Burkholderiales</taxon>
        <taxon>Burkholderiaceae</taxon>
        <taxon>Trinickia</taxon>
    </lineage>
</organism>
<sequence length="270" mass="29563">MTLKHLPPTFCWTKIGNESGEALPTIVLRKEWERRLGGGRFLWGISQPLDGSAKGAAHRIGSLMALFSPASSNLKAVNAKREDVLLWNAWIDSNGQVRPLPPHTFITSPKTLPSGRRREHHFALVCSSPTELSIGSKVRAYPELLRNVSTGKAPGAALSTAVVECIGQAGEQPGKSYPIVLAVELETPYFVRLAQPSLVKARDLAAINQASRKGDFETWIELTRRFRSRPSIERARGFTRDLFDMPSGESVAPMSNVPAAHSNHASRPNP</sequence>
<keyword evidence="3" id="KW-1185">Reference proteome</keyword>
<dbReference type="AlphaFoldDB" id="A0A4U1I545"/>
<dbReference type="EMBL" id="SWJE01000007">
    <property type="protein sequence ID" value="TKC88347.1"/>
    <property type="molecule type" value="Genomic_DNA"/>
</dbReference>
<comment type="caution">
    <text evidence="2">The sequence shown here is derived from an EMBL/GenBank/DDBJ whole genome shotgun (WGS) entry which is preliminary data.</text>
</comment>
<evidence type="ECO:0000313" key="3">
    <source>
        <dbReference type="Proteomes" id="UP000305539"/>
    </source>
</evidence>
<evidence type="ECO:0000256" key="1">
    <source>
        <dbReference type="SAM" id="MobiDB-lite"/>
    </source>
</evidence>
<evidence type="ECO:0000313" key="2">
    <source>
        <dbReference type="EMBL" id="TKC88347.1"/>
    </source>
</evidence>
<dbReference type="Proteomes" id="UP000305539">
    <property type="component" value="Unassembled WGS sequence"/>
</dbReference>
<reference evidence="2 3" key="1">
    <citation type="submission" date="2019-04" db="EMBL/GenBank/DDBJ databases">
        <title>Trinickia sp. 7GSK02, isolated from subtropical forest soil.</title>
        <authorList>
            <person name="Gao Z.-H."/>
            <person name="Qiu L.-H."/>
        </authorList>
    </citation>
    <scope>NUCLEOTIDE SEQUENCE [LARGE SCALE GENOMIC DNA]</scope>
    <source>
        <strain evidence="2 3">7GSK02</strain>
    </source>
</reference>
<gene>
    <name evidence="2" type="ORF">FAZ69_14465</name>
</gene>
<protein>
    <submittedName>
        <fullName evidence="2">Uncharacterized protein</fullName>
    </submittedName>
</protein>
<accession>A0A4U1I545</accession>
<feature type="region of interest" description="Disordered" evidence="1">
    <location>
        <begin position="249"/>
        <end position="270"/>
    </location>
</feature>
<name>A0A4U1I545_9BURK</name>
<dbReference type="RefSeq" id="WP_136895617.1">
    <property type="nucleotide sequence ID" value="NZ_SWJE01000007.1"/>
</dbReference>